<evidence type="ECO:0000313" key="2">
    <source>
        <dbReference type="Proteomes" id="UP000187429"/>
    </source>
</evidence>
<feature type="non-terminal residue" evidence="1">
    <location>
        <position position="25"/>
    </location>
</feature>
<organism evidence="1 2">
    <name type="scientific">Smittium culicis</name>
    <dbReference type="NCBI Taxonomy" id="133412"/>
    <lineage>
        <taxon>Eukaryota</taxon>
        <taxon>Fungi</taxon>
        <taxon>Fungi incertae sedis</taxon>
        <taxon>Zoopagomycota</taxon>
        <taxon>Kickxellomycotina</taxon>
        <taxon>Harpellomycetes</taxon>
        <taxon>Harpellales</taxon>
        <taxon>Legeriomycetaceae</taxon>
        <taxon>Smittium</taxon>
    </lineage>
</organism>
<gene>
    <name evidence="1" type="ORF">AYI69_g10216</name>
</gene>
<comment type="caution">
    <text evidence="1">The sequence shown here is derived from an EMBL/GenBank/DDBJ whole genome shotgun (WGS) entry which is preliminary data.</text>
</comment>
<keyword evidence="2" id="KW-1185">Reference proteome</keyword>
<proteinExistence type="predicted"/>
<evidence type="ECO:0000313" key="1">
    <source>
        <dbReference type="EMBL" id="OMJ10505.1"/>
    </source>
</evidence>
<accession>A0A1R1X795</accession>
<name>A0A1R1X795_9FUNG</name>
<sequence length="25" mass="2910">MLTLELQSNKTNIELFSRNESLDTL</sequence>
<protein>
    <submittedName>
        <fullName evidence="1">Uncharacterized protein</fullName>
    </submittedName>
</protein>
<dbReference type="EMBL" id="LSSM01006570">
    <property type="protein sequence ID" value="OMJ10505.1"/>
    <property type="molecule type" value="Genomic_DNA"/>
</dbReference>
<reference evidence="2" key="1">
    <citation type="submission" date="2017-01" db="EMBL/GenBank/DDBJ databases">
        <authorList>
            <person name="Wang Y."/>
            <person name="White M."/>
            <person name="Kvist S."/>
            <person name="Moncalvo J.-M."/>
        </authorList>
    </citation>
    <scope>NUCLEOTIDE SEQUENCE [LARGE SCALE GENOMIC DNA]</scope>
    <source>
        <strain evidence="2">ID-206-W2</strain>
    </source>
</reference>
<dbReference type="Proteomes" id="UP000187429">
    <property type="component" value="Unassembled WGS sequence"/>
</dbReference>
<dbReference type="AlphaFoldDB" id="A0A1R1X795"/>